<dbReference type="AlphaFoldDB" id="A0A1Y1SI08"/>
<evidence type="ECO:0000313" key="3">
    <source>
        <dbReference type="Proteomes" id="UP000192342"/>
    </source>
</evidence>
<comment type="caution">
    <text evidence="2">The sequence shown here is derived from an EMBL/GenBank/DDBJ whole genome shotgun (WGS) entry which is preliminary data.</text>
</comment>
<dbReference type="Pfam" id="PF11859">
    <property type="entry name" value="DUF3379"/>
    <property type="match status" value="1"/>
</dbReference>
<gene>
    <name evidence="2" type="ORF">ATO7_05480</name>
</gene>
<proteinExistence type="predicted"/>
<accession>A0A1Y1SI08</accession>
<feature type="transmembrane region" description="Helical" evidence="1">
    <location>
        <begin position="78"/>
        <end position="96"/>
    </location>
</feature>
<evidence type="ECO:0000313" key="2">
    <source>
        <dbReference type="EMBL" id="ORE89305.1"/>
    </source>
</evidence>
<reference evidence="2 3" key="1">
    <citation type="submission" date="2013-04" db="EMBL/GenBank/DDBJ databases">
        <title>Oceanococcus atlanticus 22II-S10r2 Genome Sequencing.</title>
        <authorList>
            <person name="Lai Q."/>
            <person name="Li G."/>
            <person name="Shao Z."/>
        </authorList>
    </citation>
    <scope>NUCLEOTIDE SEQUENCE [LARGE SCALE GENOMIC DNA]</scope>
    <source>
        <strain evidence="2 3">22II-S10r2</strain>
    </source>
</reference>
<keyword evidence="3" id="KW-1185">Reference proteome</keyword>
<keyword evidence="1" id="KW-0472">Membrane</keyword>
<evidence type="ECO:0000256" key="1">
    <source>
        <dbReference type="SAM" id="Phobius"/>
    </source>
</evidence>
<dbReference type="EMBL" id="AQQV01000001">
    <property type="protein sequence ID" value="ORE89305.1"/>
    <property type="molecule type" value="Genomic_DNA"/>
</dbReference>
<dbReference type="OrthoDB" id="6195578at2"/>
<dbReference type="STRING" id="1317117.ATO7_05480"/>
<name>A0A1Y1SI08_9GAMM</name>
<protein>
    <submittedName>
        <fullName evidence="2">Uncharacterized protein</fullName>
    </submittedName>
</protein>
<organism evidence="2 3">
    <name type="scientific">Oceanococcus atlanticus</name>
    <dbReference type="NCBI Taxonomy" id="1317117"/>
    <lineage>
        <taxon>Bacteria</taxon>
        <taxon>Pseudomonadati</taxon>
        <taxon>Pseudomonadota</taxon>
        <taxon>Gammaproteobacteria</taxon>
        <taxon>Chromatiales</taxon>
        <taxon>Oceanococcaceae</taxon>
        <taxon>Oceanococcus</taxon>
    </lineage>
</organism>
<keyword evidence="1" id="KW-0812">Transmembrane</keyword>
<dbReference type="Proteomes" id="UP000192342">
    <property type="component" value="Unassembled WGS sequence"/>
</dbReference>
<keyword evidence="1" id="KW-1133">Transmembrane helix</keyword>
<dbReference type="RefSeq" id="WP_083560308.1">
    <property type="nucleotide sequence ID" value="NZ_AQQV01000001.1"/>
</dbReference>
<sequence>MDELELRRRCYAEPTDDDADFRAWLADNPAALETARKAAQFDKTLRFALNQPAAPEGLQGRILLNTAMHGRRRRQRRVFAGLALAASVVLSATLVLSPPPPVDELPVSQQALSHVYEEIAMLERADHVISQTELRGMFREMGGELHGELEHVRFAFLCPTPHGRGLHLIADTDAGRVTVLYLPQTEIDPQQLEFADARFSGYTMATNGAGTLNVIAESTAAVNVMRQQLTQSVSWPEPTRLTAHTQAPYTLHI</sequence>
<dbReference type="InterPro" id="IPR021806">
    <property type="entry name" value="DUF3379"/>
</dbReference>